<feature type="domain" description="GST C-terminal" evidence="3">
    <location>
        <begin position="91"/>
        <end position="217"/>
    </location>
</feature>
<dbReference type="InterPro" id="IPR040079">
    <property type="entry name" value="Glutathione_S-Trfase"/>
</dbReference>
<protein>
    <submittedName>
        <fullName evidence="5">Maleylacetoacetate isomerase</fullName>
        <ecNumber evidence="5">5.2.1.2</ecNumber>
    </submittedName>
</protein>
<organism evidence="5 7">
    <name type="scientific">Colwellia hornerae</name>
    <dbReference type="NCBI Taxonomy" id="89402"/>
    <lineage>
        <taxon>Bacteria</taxon>
        <taxon>Pseudomonadati</taxon>
        <taxon>Pseudomonadota</taxon>
        <taxon>Gammaproteobacteria</taxon>
        <taxon>Alteromonadales</taxon>
        <taxon>Colwelliaceae</taxon>
        <taxon>Colwellia</taxon>
    </lineage>
</organism>
<dbReference type="NCBIfam" id="TIGR01262">
    <property type="entry name" value="maiA"/>
    <property type="match status" value="1"/>
</dbReference>
<dbReference type="Gene3D" id="3.40.30.10">
    <property type="entry name" value="Glutaredoxin"/>
    <property type="match status" value="1"/>
</dbReference>
<dbReference type="Proteomes" id="UP000321917">
    <property type="component" value="Unassembled WGS sequence"/>
</dbReference>
<sequence length="217" mass="24405">MKLFGYWRSSAAYRVRIALHLKDIDCQAVPVHLVRNGGEQHSEAYTALNPTHLVPTLIDETVDGNLVLSQSMAILDYLDNKYPQPALYPESLYAKAQVQALALDIACEVHPVTNLRVQQYLVNTLGVEDEDKLSWSHHWMSVGFTAFEETLQKVSGKYCYGDHVTIADLCLVPQVYNANRFKVDMSAFPLINAIVERCNQLPAFIKALPENQDDAIL</sequence>
<reference evidence="5 7" key="1">
    <citation type="submission" date="2019-07" db="EMBL/GenBank/DDBJ databases">
        <title>Genomes of sea-ice associated Colwellia species.</title>
        <authorList>
            <person name="Bowman J.P."/>
        </authorList>
    </citation>
    <scope>NUCLEOTIDE SEQUENCE [LARGE SCALE GENOMIC DNA]</scope>
    <source>
        <strain evidence="4 6">ACAM 607</strain>
        <strain evidence="5 7">IC036</strain>
    </source>
</reference>
<evidence type="ECO:0000313" key="6">
    <source>
        <dbReference type="Proteomes" id="UP000321525"/>
    </source>
</evidence>
<dbReference type="InterPro" id="IPR005955">
    <property type="entry name" value="GST_Zeta"/>
</dbReference>
<dbReference type="RefSeq" id="WP_146799735.1">
    <property type="nucleotide sequence ID" value="NZ_VOLP01000014.1"/>
</dbReference>
<keyword evidence="5" id="KW-0413">Isomerase</keyword>
<dbReference type="InterPro" id="IPR004046">
    <property type="entry name" value="GST_C"/>
</dbReference>
<dbReference type="GO" id="GO:0005737">
    <property type="term" value="C:cytoplasm"/>
    <property type="evidence" value="ECO:0007669"/>
    <property type="project" value="InterPro"/>
</dbReference>
<dbReference type="Gene3D" id="1.20.1050.10">
    <property type="match status" value="1"/>
</dbReference>
<dbReference type="Pfam" id="PF13417">
    <property type="entry name" value="GST_N_3"/>
    <property type="match status" value="1"/>
</dbReference>
<dbReference type="InterPro" id="IPR034333">
    <property type="entry name" value="GST_Zeta_N"/>
</dbReference>
<dbReference type="GO" id="GO:0006559">
    <property type="term" value="P:L-phenylalanine catabolic process"/>
    <property type="evidence" value="ECO:0007669"/>
    <property type="project" value="TreeGrafter"/>
</dbReference>
<dbReference type="SUPFAM" id="SSF47616">
    <property type="entry name" value="GST C-terminal domain-like"/>
    <property type="match status" value="1"/>
</dbReference>
<dbReference type="InterPro" id="IPR036282">
    <property type="entry name" value="Glutathione-S-Trfase_C_sf"/>
</dbReference>
<comment type="caution">
    <text evidence="5">The sequence shown here is derived from an EMBL/GenBank/DDBJ whole genome shotgun (WGS) entry which is preliminary data.</text>
</comment>
<dbReference type="CDD" id="cd03042">
    <property type="entry name" value="GST_N_Zeta"/>
    <property type="match status" value="1"/>
</dbReference>
<dbReference type="PANTHER" id="PTHR42673:SF21">
    <property type="entry name" value="GLUTATHIONE S-TRANSFERASE YFCF"/>
    <property type="match status" value="1"/>
</dbReference>
<dbReference type="SFLD" id="SFLDS00019">
    <property type="entry name" value="Glutathione_Transferase_(cytos"/>
    <property type="match status" value="1"/>
</dbReference>
<dbReference type="EMBL" id="VOLQ01000014">
    <property type="protein sequence ID" value="TWX67442.1"/>
    <property type="molecule type" value="Genomic_DNA"/>
</dbReference>
<dbReference type="Proteomes" id="UP000321525">
    <property type="component" value="Unassembled WGS sequence"/>
</dbReference>
<dbReference type="GO" id="GO:0004364">
    <property type="term" value="F:glutathione transferase activity"/>
    <property type="evidence" value="ECO:0007669"/>
    <property type="project" value="TreeGrafter"/>
</dbReference>
<dbReference type="GO" id="GO:0016034">
    <property type="term" value="F:maleylacetoacetate isomerase activity"/>
    <property type="evidence" value="ECO:0007669"/>
    <property type="project" value="UniProtKB-EC"/>
</dbReference>
<evidence type="ECO:0000313" key="4">
    <source>
        <dbReference type="EMBL" id="TWX58390.1"/>
    </source>
</evidence>
<dbReference type="AlphaFoldDB" id="A0A5C6QFS4"/>
<dbReference type="OrthoDB" id="509852at2"/>
<dbReference type="Pfam" id="PF00043">
    <property type="entry name" value="GST_C"/>
    <property type="match status" value="1"/>
</dbReference>
<keyword evidence="6" id="KW-1185">Reference proteome</keyword>
<evidence type="ECO:0000313" key="5">
    <source>
        <dbReference type="EMBL" id="TWX67442.1"/>
    </source>
</evidence>
<name>A0A5C6QFS4_9GAMM</name>
<evidence type="ECO:0000313" key="7">
    <source>
        <dbReference type="Proteomes" id="UP000321917"/>
    </source>
</evidence>
<dbReference type="EMBL" id="VOLR01000015">
    <property type="protein sequence ID" value="TWX58390.1"/>
    <property type="molecule type" value="Genomic_DNA"/>
</dbReference>
<dbReference type="InterPro" id="IPR010987">
    <property type="entry name" value="Glutathione-S-Trfase_C-like"/>
</dbReference>
<dbReference type="PROSITE" id="PS50405">
    <property type="entry name" value="GST_CTER"/>
    <property type="match status" value="1"/>
</dbReference>
<dbReference type="InterPro" id="IPR034330">
    <property type="entry name" value="GST_Zeta_C"/>
</dbReference>
<dbReference type="PROSITE" id="PS50404">
    <property type="entry name" value="GST_NTER"/>
    <property type="match status" value="1"/>
</dbReference>
<gene>
    <name evidence="5" type="primary">maiA</name>
    <name evidence="4" type="ORF">ESZ26_11920</name>
    <name evidence="5" type="ORF">ESZ27_09155</name>
</gene>
<dbReference type="CDD" id="cd03191">
    <property type="entry name" value="GST_C_Zeta"/>
    <property type="match status" value="1"/>
</dbReference>
<evidence type="ECO:0000256" key="1">
    <source>
        <dbReference type="ARBA" id="ARBA00010007"/>
    </source>
</evidence>
<dbReference type="SFLD" id="SFLDG00358">
    <property type="entry name" value="Main_(cytGST)"/>
    <property type="match status" value="1"/>
</dbReference>
<dbReference type="FunFam" id="1.20.1050.10:FF:000017">
    <property type="entry name" value="Maleylacetoacetate isomerase"/>
    <property type="match status" value="1"/>
</dbReference>
<accession>A0A5C6QFS4</accession>
<evidence type="ECO:0000259" key="3">
    <source>
        <dbReference type="PROSITE" id="PS50405"/>
    </source>
</evidence>
<evidence type="ECO:0000259" key="2">
    <source>
        <dbReference type="PROSITE" id="PS50404"/>
    </source>
</evidence>
<feature type="domain" description="GST N-terminal" evidence="2">
    <location>
        <begin position="1"/>
        <end position="86"/>
    </location>
</feature>
<dbReference type="PANTHER" id="PTHR42673">
    <property type="entry name" value="MALEYLACETOACETATE ISOMERASE"/>
    <property type="match status" value="1"/>
</dbReference>
<dbReference type="EC" id="5.2.1.2" evidence="5"/>
<dbReference type="SUPFAM" id="SSF52833">
    <property type="entry name" value="Thioredoxin-like"/>
    <property type="match status" value="1"/>
</dbReference>
<proteinExistence type="inferred from homology"/>
<dbReference type="InterPro" id="IPR036249">
    <property type="entry name" value="Thioredoxin-like_sf"/>
</dbReference>
<dbReference type="InterPro" id="IPR004045">
    <property type="entry name" value="Glutathione_S-Trfase_N"/>
</dbReference>
<comment type="similarity">
    <text evidence="1">Belongs to the GST superfamily. Zeta family.</text>
</comment>
<dbReference type="GO" id="GO:0006749">
    <property type="term" value="P:glutathione metabolic process"/>
    <property type="evidence" value="ECO:0007669"/>
    <property type="project" value="TreeGrafter"/>
</dbReference>